<sequence>MDTGSHLLFGASLAGLALLCPAIGQEPVLAHAVLTASIIGSHAPDFDTVARLKGMSAYLRIHRGLTHSLPALMVWPFLIALPVAQGFHVWHAWPLLLLWTFAAVFFHVLLDWFNAYGVQCFRPITRQWCHLDFLALFEPLLFVIHAIGIVLWVFTDFAPGTVFATIYAATFVYIGLRFLHHRSVLQRISHVLKLEGSYQALANMHWFRWQFVVETKDLYYTGKVIGKEIVVEDVYSKGMPCSVVQATLSTDGVRAFLAFAQRIHVCYKEKQDGYVVEWRDVRFRHNHKLPFGVDVTLDRNLNVVDQ</sequence>
<dbReference type="GO" id="GO:0016787">
    <property type="term" value="F:hydrolase activity"/>
    <property type="evidence" value="ECO:0007669"/>
    <property type="project" value="UniProtKB-KW"/>
</dbReference>
<evidence type="ECO:0000313" key="3">
    <source>
        <dbReference type="Proteomes" id="UP000317036"/>
    </source>
</evidence>
<keyword evidence="2" id="KW-0378">Hydrolase</keyword>
<feature type="transmembrane region" description="Helical" evidence="1">
    <location>
        <begin position="90"/>
        <end position="110"/>
    </location>
</feature>
<evidence type="ECO:0000313" key="2">
    <source>
        <dbReference type="EMBL" id="TVY10129.1"/>
    </source>
</evidence>
<comment type="caution">
    <text evidence="2">The sequence shown here is derived from an EMBL/GenBank/DDBJ whole genome shotgun (WGS) entry which is preliminary data.</text>
</comment>
<dbReference type="RefSeq" id="WP_144846226.1">
    <property type="nucleotide sequence ID" value="NZ_VNJI01000010.1"/>
</dbReference>
<organism evidence="2 3">
    <name type="scientific">Paenibacillus cremeus</name>
    <dbReference type="NCBI Taxonomy" id="2163881"/>
    <lineage>
        <taxon>Bacteria</taxon>
        <taxon>Bacillati</taxon>
        <taxon>Bacillota</taxon>
        <taxon>Bacilli</taxon>
        <taxon>Bacillales</taxon>
        <taxon>Paenibacillaceae</taxon>
        <taxon>Paenibacillus</taxon>
    </lineage>
</organism>
<proteinExistence type="predicted"/>
<protein>
    <submittedName>
        <fullName evidence="2">Metal-dependent hydrolase</fullName>
    </submittedName>
</protein>
<dbReference type="InterPro" id="IPR053170">
    <property type="entry name" value="Transcription_regulator"/>
</dbReference>
<feature type="transmembrane region" description="Helical" evidence="1">
    <location>
        <begin position="160"/>
        <end position="179"/>
    </location>
</feature>
<gene>
    <name evidence="2" type="ORF">FPZ49_10465</name>
</gene>
<dbReference type="InterPro" id="IPR007404">
    <property type="entry name" value="YdjM-like"/>
</dbReference>
<dbReference type="AlphaFoldDB" id="A0A559KDE6"/>
<dbReference type="Proteomes" id="UP000317036">
    <property type="component" value="Unassembled WGS sequence"/>
</dbReference>
<dbReference type="EMBL" id="VNJI01000010">
    <property type="protein sequence ID" value="TVY10129.1"/>
    <property type="molecule type" value="Genomic_DNA"/>
</dbReference>
<dbReference type="OrthoDB" id="110250at2"/>
<accession>A0A559KDE6</accession>
<keyword evidence="1" id="KW-0472">Membrane</keyword>
<feature type="transmembrane region" description="Helical" evidence="1">
    <location>
        <begin position="131"/>
        <end position="154"/>
    </location>
</feature>
<name>A0A559KDE6_9BACL</name>
<keyword evidence="1" id="KW-1133">Transmembrane helix</keyword>
<evidence type="ECO:0000256" key="1">
    <source>
        <dbReference type="SAM" id="Phobius"/>
    </source>
</evidence>
<feature type="transmembrane region" description="Helical" evidence="1">
    <location>
        <begin position="64"/>
        <end position="84"/>
    </location>
</feature>
<keyword evidence="3" id="KW-1185">Reference proteome</keyword>
<reference evidence="2 3" key="1">
    <citation type="submission" date="2019-07" db="EMBL/GenBank/DDBJ databases">
        <authorList>
            <person name="Kim J."/>
        </authorList>
    </citation>
    <scope>NUCLEOTIDE SEQUENCE [LARGE SCALE GENOMIC DNA]</scope>
    <source>
        <strain evidence="2 3">JC52</strain>
    </source>
</reference>
<dbReference type="PANTHER" id="PTHR40031">
    <property type="entry name" value="HYPOTHETICAL MEMBRANE SPANNING PROTEIN"/>
    <property type="match status" value="1"/>
</dbReference>
<keyword evidence="1" id="KW-0812">Transmembrane</keyword>
<dbReference type="Pfam" id="PF04307">
    <property type="entry name" value="YdjM"/>
    <property type="match status" value="1"/>
</dbReference>
<dbReference type="PANTHER" id="PTHR40031:SF1">
    <property type="entry name" value="MEMBRANE-BOUND METAL-DEPENDENT HYDROLASE"/>
    <property type="match status" value="1"/>
</dbReference>